<dbReference type="SUPFAM" id="SSF48452">
    <property type="entry name" value="TPR-like"/>
    <property type="match status" value="1"/>
</dbReference>
<protein>
    <submittedName>
        <fullName evidence="2">Uncharacterized protein</fullName>
    </submittedName>
</protein>
<name>Q4UBM3_THEAN</name>
<evidence type="ECO:0000313" key="2">
    <source>
        <dbReference type="EMBL" id="CAI75778.1"/>
    </source>
</evidence>
<dbReference type="GeneID" id="3864571"/>
<dbReference type="Pfam" id="PF04190">
    <property type="entry name" value="GET4"/>
    <property type="match status" value="1"/>
</dbReference>
<dbReference type="EMBL" id="CR940352">
    <property type="protein sequence ID" value="CAI75778.1"/>
    <property type="molecule type" value="Genomic_DNA"/>
</dbReference>
<sequence length="321" mass="37379">MLSNETFLARIDSEIKEKKFYESMQHILTLIKRLAMRKKYEESLEILYKYSLTYLDEKEYILAGELMDEYTKICESYNIPLNSNILNQLITVFQFPYSHIPLNTTNNTNTANTIDKSKLEEIMVLYVKYMNRAILYSKSEGEPNGSPALHRVLGEYYFHVKQYNKAQSNLIYSQDVELLLKVINEWKAESDEDDGDFFYLRAVLMLLAAGDVCNAKCFLYLLDYDLEDAEVTGYSGGFPLLPSLLPLPIQFGNLLSESCENGNFELFKDACETYKDLIELDKEYTQLLNRIKSNYFKDDQDMFNSDNNFENTISNLLKSFI</sequence>
<dbReference type="Gene3D" id="1.25.40.10">
    <property type="entry name" value="Tetratricopeptide repeat domain"/>
    <property type="match status" value="1"/>
</dbReference>
<dbReference type="VEuPathDB" id="PiroplasmaDB:TA05225"/>
<dbReference type="OMA" id="IFKKCPP"/>
<reference evidence="2 3" key="1">
    <citation type="journal article" date="2005" name="Science">
        <title>Genome of the host-cell transforming parasite Theileria annulata compared with T. parva.</title>
        <authorList>
            <person name="Pain A."/>
            <person name="Renauld H."/>
            <person name="Berriman M."/>
            <person name="Murphy L."/>
            <person name="Yeats C.A."/>
            <person name="Weir W."/>
            <person name="Kerhornou A."/>
            <person name="Aslett M."/>
            <person name="Bishop R."/>
            <person name="Bouchier C."/>
            <person name="Cochet M."/>
            <person name="Coulson R.M.R."/>
            <person name="Cronin A."/>
            <person name="de Villiers E.P."/>
            <person name="Fraser A."/>
            <person name="Fosker N."/>
            <person name="Gardner M."/>
            <person name="Goble A."/>
            <person name="Griffiths-Jones S."/>
            <person name="Harris D.E."/>
            <person name="Katzer F."/>
            <person name="Larke N."/>
            <person name="Lord A."/>
            <person name="Maser P."/>
            <person name="McKellar S."/>
            <person name="Mooney P."/>
            <person name="Morton F."/>
            <person name="Nene V."/>
            <person name="O'Neil S."/>
            <person name="Price C."/>
            <person name="Quail M.A."/>
            <person name="Rabbinowitsch E."/>
            <person name="Rawlings N.D."/>
            <person name="Rutter S."/>
            <person name="Saunders D."/>
            <person name="Seeger K."/>
            <person name="Shah T."/>
            <person name="Squares R."/>
            <person name="Squares S."/>
            <person name="Tivey A."/>
            <person name="Walker A.R."/>
            <person name="Woodward J."/>
            <person name="Dobbelaere D.A.E."/>
            <person name="Langsley G."/>
            <person name="Rajandream M.A."/>
            <person name="McKeever D."/>
            <person name="Shiels B."/>
            <person name="Tait A."/>
            <person name="Barrell B.G."/>
            <person name="Hall N."/>
        </authorList>
    </citation>
    <scope>NUCLEOTIDE SEQUENCE [LARGE SCALE GENOMIC DNA]</scope>
    <source>
        <strain evidence="3">Ankara</strain>
    </source>
</reference>
<dbReference type="PANTHER" id="PTHR12875">
    <property type="entry name" value="GOLGI TO ER TRAFFIC PROTEIN 4 HOMOLOG"/>
    <property type="match status" value="1"/>
</dbReference>
<evidence type="ECO:0000256" key="1">
    <source>
        <dbReference type="ARBA" id="ARBA00005351"/>
    </source>
</evidence>
<organism evidence="2 3">
    <name type="scientific">Theileria annulata</name>
    <dbReference type="NCBI Taxonomy" id="5874"/>
    <lineage>
        <taxon>Eukaryota</taxon>
        <taxon>Sar</taxon>
        <taxon>Alveolata</taxon>
        <taxon>Apicomplexa</taxon>
        <taxon>Aconoidasida</taxon>
        <taxon>Piroplasmida</taxon>
        <taxon>Theileriidae</taxon>
        <taxon>Theileria</taxon>
    </lineage>
</organism>
<proteinExistence type="inferred from homology"/>
<dbReference type="PANTHER" id="PTHR12875:SF0">
    <property type="entry name" value="GOLGI TO ER TRAFFIC PROTEIN 4 HOMOLOG"/>
    <property type="match status" value="1"/>
</dbReference>
<dbReference type="InParanoid" id="Q4UBM3"/>
<accession>Q4UBM3</accession>
<dbReference type="AlphaFoldDB" id="Q4UBM3"/>
<dbReference type="InterPro" id="IPR007317">
    <property type="entry name" value="GET4"/>
</dbReference>
<dbReference type="GO" id="GO:0005829">
    <property type="term" value="C:cytosol"/>
    <property type="evidence" value="ECO:0007669"/>
    <property type="project" value="TreeGrafter"/>
</dbReference>
<dbReference type="InterPro" id="IPR011990">
    <property type="entry name" value="TPR-like_helical_dom_sf"/>
</dbReference>
<dbReference type="GO" id="GO:0045048">
    <property type="term" value="P:protein insertion into ER membrane"/>
    <property type="evidence" value="ECO:0007669"/>
    <property type="project" value="InterPro"/>
</dbReference>
<keyword evidence="3" id="KW-1185">Reference proteome</keyword>
<evidence type="ECO:0000313" key="3">
    <source>
        <dbReference type="Proteomes" id="UP000001950"/>
    </source>
</evidence>
<gene>
    <name evidence="2" type="ORF">TA05225</name>
</gene>
<dbReference type="Proteomes" id="UP000001950">
    <property type="component" value="Chromosome 3"/>
</dbReference>
<comment type="similarity">
    <text evidence="1">Belongs to the GET4 family.</text>
</comment>
<dbReference type="OrthoDB" id="10252405at2759"/>
<dbReference type="FunCoup" id="Q4UBM3">
    <property type="interactions" value="136"/>
</dbReference>
<dbReference type="KEGG" id="tan:TA05225"/>
<dbReference type="RefSeq" id="XP_955254.1">
    <property type="nucleotide sequence ID" value="XM_950161.1"/>
</dbReference>
<dbReference type="eggNOG" id="ENOG502SZ6T">
    <property type="taxonomic scope" value="Eukaryota"/>
</dbReference>
<dbReference type="STRING" id="5874.Q4UBM3"/>